<evidence type="ECO:0000259" key="1">
    <source>
        <dbReference type="Pfam" id="PF19935"/>
    </source>
</evidence>
<dbReference type="AlphaFoldDB" id="Q2FR09"/>
<organism evidence="2 3">
    <name type="scientific">Methanospirillum hungatei JF-1 (strain ATCC 27890 / DSM 864 / NBRC 100397 / JF-1)</name>
    <dbReference type="NCBI Taxonomy" id="323259"/>
    <lineage>
        <taxon>Archaea</taxon>
        <taxon>Methanobacteriati</taxon>
        <taxon>Methanobacteriota</taxon>
        <taxon>Stenosarchaea group</taxon>
        <taxon>Methanomicrobia</taxon>
        <taxon>Methanomicrobiales</taxon>
        <taxon>Methanospirillaceae</taxon>
        <taxon>Methanospirillum</taxon>
    </lineage>
</organism>
<dbReference type="GeneID" id="3924909"/>
<evidence type="ECO:0000313" key="3">
    <source>
        <dbReference type="Proteomes" id="UP000001941"/>
    </source>
</evidence>
<dbReference type="EnsemblBacteria" id="ABD41426">
    <property type="protein sequence ID" value="ABD41426"/>
    <property type="gene ID" value="Mhun_1702"/>
</dbReference>
<feature type="domain" description="DUF6398" evidence="1">
    <location>
        <begin position="72"/>
        <end position="175"/>
    </location>
</feature>
<dbReference type="RefSeq" id="WP_011448691.1">
    <property type="nucleotide sequence ID" value="NC_007796.1"/>
</dbReference>
<dbReference type="Pfam" id="PF19935">
    <property type="entry name" value="DUF6398"/>
    <property type="match status" value="1"/>
</dbReference>
<proteinExistence type="predicted"/>
<dbReference type="HOGENOM" id="CLU_1381405_0_0_2"/>
<name>Q2FR09_METHJ</name>
<dbReference type="Proteomes" id="UP000001941">
    <property type="component" value="Chromosome"/>
</dbReference>
<accession>Q2FR09</accession>
<gene>
    <name evidence="2" type="ordered locus">Mhun_1702</name>
</gene>
<keyword evidence="3" id="KW-1185">Reference proteome</keyword>
<sequence>MLFDSLDNDEQEYAEQILLDFTGFVLYYQNCVPEDWSPSVIEHCLVKDFPRRKPVDISSIQKATRDWFMATSKMTDAFCNERLDEDYAGLCRHVAGKLARKRDNKITRGKREIWAAGIIYAVGQMNFLFDKSFEPYQSADDICQYFGTSKRTTSQKAKLIRDLIGMDDYWDPEYSTSYMRNKNPFEKFCMTKNGFII</sequence>
<protein>
    <recommendedName>
        <fullName evidence="1">DUF6398 domain-containing protein</fullName>
    </recommendedName>
</protein>
<dbReference type="eggNOG" id="arCOG06844">
    <property type="taxonomic scope" value="Archaea"/>
</dbReference>
<dbReference type="KEGG" id="mhu:Mhun_1702"/>
<dbReference type="OrthoDB" id="118081at2157"/>
<dbReference type="InterPro" id="IPR045651">
    <property type="entry name" value="DUF6398"/>
</dbReference>
<evidence type="ECO:0000313" key="2">
    <source>
        <dbReference type="EMBL" id="ABD41426.1"/>
    </source>
</evidence>
<dbReference type="InParanoid" id="Q2FR09"/>
<dbReference type="EMBL" id="CP000254">
    <property type="protein sequence ID" value="ABD41426.1"/>
    <property type="molecule type" value="Genomic_DNA"/>
</dbReference>
<reference evidence="3" key="1">
    <citation type="journal article" date="2016" name="Stand. Genomic Sci.">
        <title>Complete genome sequence of Methanospirillum hungatei type strain JF1.</title>
        <authorList>
            <person name="Gunsalus R.P."/>
            <person name="Cook L.E."/>
            <person name="Crable B."/>
            <person name="Rohlin L."/>
            <person name="McDonald E."/>
            <person name="Mouttaki H."/>
            <person name="Sieber J.R."/>
            <person name="Poweleit N."/>
            <person name="Zhou H."/>
            <person name="Lapidus A.L."/>
            <person name="Daligault H.E."/>
            <person name="Land M."/>
            <person name="Gilna P."/>
            <person name="Ivanova N."/>
            <person name="Kyrpides N."/>
            <person name="Culley D.E."/>
            <person name="McInerney M.J."/>
        </authorList>
    </citation>
    <scope>NUCLEOTIDE SEQUENCE [LARGE SCALE GENOMIC DNA]</scope>
    <source>
        <strain evidence="3">ATCC 27890 / DSM 864 / NBRC 100397 / JF-1</strain>
    </source>
</reference>